<proteinExistence type="predicted"/>
<sequence length="55" mass="5632">MSSKIVAVIAIALVVGLIFGIGAYAWTRNPTDAMAMFGVGLFGVAMLGMTIIVAT</sequence>
<reference evidence="2" key="1">
    <citation type="journal article" date="2022" name="bioRxiv">
        <title>Discovery and biosynthetic assessment of Streptomyces ortus sp nov. isolated from a deep-sea sponge.</title>
        <authorList>
            <person name="Williams S.E."/>
        </authorList>
    </citation>
    <scope>NUCLEOTIDE SEQUENCE</scope>
    <source>
        <strain evidence="2">A15ISP2-DRY2</strain>
    </source>
</reference>
<evidence type="ECO:0000313" key="3">
    <source>
        <dbReference type="Proteomes" id="UP001165590"/>
    </source>
</evidence>
<organism evidence="2 3">
    <name type="scientific">Streptomyces ortus</name>
    <dbReference type="NCBI Taxonomy" id="2867268"/>
    <lineage>
        <taxon>Bacteria</taxon>
        <taxon>Bacillati</taxon>
        <taxon>Actinomycetota</taxon>
        <taxon>Actinomycetes</taxon>
        <taxon>Kitasatosporales</taxon>
        <taxon>Streptomycetaceae</taxon>
        <taxon>Streptomyces</taxon>
    </lineage>
</organism>
<feature type="transmembrane region" description="Helical" evidence="1">
    <location>
        <begin position="33"/>
        <end position="54"/>
    </location>
</feature>
<keyword evidence="1" id="KW-0812">Transmembrane</keyword>
<accession>A0ABT3V9T1</accession>
<evidence type="ECO:0000313" key="2">
    <source>
        <dbReference type="EMBL" id="MCX4236316.1"/>
    </source>
</evidence>
<gene>
    <name evidence="2" type="ORF">K3769_26790</name>
</gene>
<feature type="transmembrane region" description="Helical" evidence="1">
    <location>
        <begin position="5"/>
        <end position="27"/>
    </location>
</feature>
<comment type="caution">
    <text evidence="2">The sequence shown here is derived from an EMBL/GenBank/DDBJ whole genome shotgun (WGS) entry which is preliminary data.</text>
</comment>
<name>A0ABT3V9T1_9ACTN</name>
<protein>
    <submittedName>
        <fullName evidence="2">Uncharacterized protein</fullName>
    </submittedName>
</protein>
<dbReference type="RefSeq" id="WP_267028843.1">
    <property type="nucleotide sequence ID" value="NZ_JAIFZO010000002.1"/>
</dbReference>
<keyword evidence="1" id="KW-1133">Transmembrane helix</keyword>
<dbReference type="EMBL" id="JAIFZO010000002">
    <property type="protein sequence ID" value="MCX4236316.1"/>
    <property type="molecule type" value="Genomic_DNA"/>
</dbReference>
<keyword evidence="3" id="KW-1185">Reference proteome</keyword>
<dbReference type="Proteomes" id="UP001165590">
    <property type="component" value="Unassembled WGS sequence"/>
</dbReference>
<keyword evidence="1" id="KW-0472">Membrane</keyword>
<evidence type="ECO:0000256" key="1">
    <source>
        <dbReference type="SAM" id="Phobius"/>
    </source>
</evidence>